<gene>
    <name evidence="3" type="ORF">EHW67_16380</name>
</gene>
<reference evidence="3 4" key="1">
    <citation type="submission" date="2018-11" db="EMBL/GenBank/DDBJ databases">
        <title>Arenibacter aquaticus sp.nov., a marine bacterium isolated from surface seawater in the South China Sea.</title>
        <authorList>
            <person name="Guo J."/>
            <person name="Sun J."/>
        </authorList>
    </citation>
    <scope>NUCLEOTIDE SEQUENCE [LARGE SCALE GENOMIC DNA]</scope>
    <source>
        <strain evidence="3 4">GUO666</strain>
    </source>
</reference>
<dbReference type="Gene3D" id="3.30.70.1070">
    <property type="entry name" value="Sporulation related repeat"/>
    <property type="match status" value="1"/>
</dbReference>
<dbReference type="AlphaFoldDB" id="A0A3S0BUC7"/>
<feature type="chain" id="PRO_5018772653" evidence="1">
    <location>
        <begin position="29"/>
        <end position="650"/>
    </location>
</feature>
<dbReference type="PROSITE" id="PS51724">
    <property type="entry name" value="SPOR"/>
    <property type="match status" value="1"/>
</dbReference>
<feature type="domain" description="SPOR" evidence="2">
    <location>
        <begin position="555"/>
        <end position="633"/>
    </location>
</feature>
<dbReference type="Proteomes" id="UP000267585">
    <property type="component" value="Unassembled WGS sequence"/>
</dbReference>
<keyword evidence="4" id="KW-1185">Reference proteome</keyword>
<evidence type="ECO:0000259" key="2">
    <source>
        <dbReference type="PROSITE" id="PS51724"/>
    </source>
</evidence>
<accession>A0A3S0BUC7</accession>
<dbReference type="Pfam" id="PF05036">
    <property type="entry name" value="SPOR"/>
    <property type="match status" value="1"/>
</dbReference>
<dbReference type="InterPro" id="IPR019861">
    <property type="entry name" value="PorP/SprF_Bacteroidetes"/>
</dbReference>
<dbReference type="GO" id="GO:0042834">
    <property type="term" value="F:peptidoglycan binding"/>
    <property type="evidence" value="ECO:0007669"/>
    <property type="project" value="InterPro"/>
</dbReference>
<evidence type="ECO:0000256" key="1">
    <source>
        <dbReference type="SAM" id="SignalP"/>
    </source>
</evidence>
<dbReference type="InterPro" id="IPR007730">
    <property type="entry name" value="SPOR-like_dom"/>
</dbReference>
<sequence length="650" mass="74675">MNCSVAILKKVFFLSLFCCLFGKGAAYGQEASSEFNSNTSYHNQLVFNRFLIHPAYSLLRENKSYINILHRNQYATFADNDQNYYLGFSNRLNDRAAFGIGVYTHWEGVVQEFGLNANYATAIQLSENNTLTFGTNITYLNEGLDKNRIIASENDPEILDARKETKLSLQPGIALSIGALDFGLYAENLLSYNQTTNSVLTEFSDKTVKASLQYTHDLNGRRGIFSNGRIMPLLEVRRNEDSEFSLAGSFLLDLPEYGWLQSTFDDKYGLSLGLGFNLSKRMSIGYVFEKNFMEYGASLGWNHELSLAYTFRNNNNNNNSQTYKPNPPKTKFTRAVRNKRKKEEDNKIDRITRNYEEQILKLTQELKSRDDSSKNAVVQSNLQLYQDKPKTGSGGEMFRLKEEENENCECQNSLAYENRKLLNGLVRTQKTNEQTVRVIIDHNSNDAVVKSHVDQNDCQTIAYQNRLILDELILRQDSVETAQNKEFDKRFNMLVGIIKSEIKQNLKSHFQDSNDADFETALAAVEKKTIYSINNARTVKYEKLPIKMEQQSDLIGVKSGYYIIANVYKNKENVDSFIDELKQQGLEAHQFYNKINGLYYVYLADYNKKNDAEMAYSSNLEGKYQKDKWIMKVYRSSATADNLYEDGDEF</sequence>
<proteinExistence type="predicted"/>
<name>A0A3S0BUC7_9FLAO</name>
<keyword evidence="1" id="KW-0732">Signal</keyword>
<dbReference type="RefSeq" id="WP_126163472.1">
    <property type="nucleotide sequence ID" value="NZ_RQPJ01000021.1"/>
</dbReference>
<dbReference type="EMBL" id="RQPJ01000021">
    <property type="protein sequence ID" value="RTE51787.1"/>
    <property type="molecule type" value="Genomic_DNA"/>
</dbReference>
<evidence type="ECO:0000313" key="3">
    <source>
        <dbReference type="EMBL" id="RTE51787.1"/>
    </source>
</evidence>
<dbReference type="InterPro" id="IPR036680">
    <property type="entry name" value="SPOR-like_sf"/>
</dbReference>
<feature type="signal peptide" evidence="1">
    <location>
        <begin position="1"/>
        <end position="28"/>
    </location>
</feature>
<dbReference type="Pfam" id="PF11751">
    <property type="entry name" value="PorP_SprF"/>
    <property type="match status" value="1"/>
</dbReference>
<evidence type="ECO:0000313" key="4">
    <source>
        <dbReference type="Proteomes" id="UP000267585"/>
    </source>
</evidence>
<dbReference type="NCBIfam" id="TIGR03519">
    <property type="entry name" value="T9SS_PorP_fam"/>
    <property type="match status" value="1"/>
</dbReference>
<organism evidence="3 4">
    <name type="scientific">Arenibacter aquaticus</name>
    <dbReference type="NCBI Taxonomy" id="2489054"/>
    <lineage>
        <taxon>Bacteria</taxon>
        <taxon>Pseudomonadati</taxon>
        <taxon>Bacteroidota</taxon>
        <taxon>Flavobacteriia</taxon>
        <taxon>Flavobacteriales</taxon>
        <taxon>Flavobacteriaceae</taxon>
        <taxon>Arenibacter</taxon>
    </lineage>
</organism>
<comment type="caution">
    <text evidence="3">The sequence shown here is derived from an EMBL/GenBank/DDBJ whole genome shotgun (WGS) entry which is preliminary data.</text>
</comment>
<dbReference type="OrthoDB" id="1393025at2"/>
<dbReference type="SUPFAM" id="SSF110997">
    <property type="entry name" value="Sporulation related repeat"/>
    <property type="match status" value="1"/>
</dbReference>
<protein>
    <submittedName>
        <fullName evidence="3">Type IX secretion system membrane protein PorP/SprF</fullName>
    </submittedName>
</protein>